<dbReference type="EMBL" id="NOKA02000086">
    <property type="protein sequence ID" value="RDY28452.1"/>
    <property type="molecule type" value="Genomic_DNA"/>
</dbReference>
<reference evidence="5 8" key="2">
    <citation type="submission" date="2018-05" db="EMBL/GenBank/DDBJ databases">
        <title>Genomic Encyclopedia of Type Strains, Phase IV (KMG-IV): sequencing the most valuable type-strain genomes for metagenomic binning, comparative biology and taxonomic classification.</title>
        <authorList>
            <person name="Goeker M."/>
        </authorList>
    </citation>
    <scope>NUCLEOTIDE SEQUENCE [LARGE SCALE GENOMIC DNA]</scope>
    <source>
        <strain evidence="5 8">DSM 28816</strain>
    </source>
</reference>
<evidence type="ECO:0000313" key="7">
    <source>
        <dbReference type="Proteomes" id="UP000216411"/>
    </source>
</evidence>
<keyword evidence="7" id="KW-1185">Reference proteome</keyword>
<dbReference type="Gene3D" id="3.40.50.10350">
    <property type="entry name" value="Glycerate kinase, domain 1"/>
    <property type="match status" value="1"/>
</dbReference>
<proteinExistence type="inferred from homology"/>
<dbReference type="GO" id="GO:0008887">
    <property type="term" value="F:glycerate kinase activity"/>
    <property type="evidence" value="ECO:0007669"/>
    <property type="project" value="UniProtKB-UniRule"/>
</dbReference>
<dbReference type="Proteomes" id="UP000247523">
    <property type="component" value="Unassembled WGS sequence"/>
</dbReference>
<dbReference type="NCBIfam" id="TIGR00045">
    <property type="entry name" value="glycerate kinase"/>
    <property type="match status" value="1"/>
</dbReference>
<dbReference type="InterPro" id="IPR018193">
    <property type="entry name" value="Glyc_kinase_flavodox-like_fold"/>
</dbReference>
<dbReference type="EC" id="2.7.1.-" evidence="6"/>
<dbReference type="SUPFAM" id="SSF110738">
    <property type="entry name" value="Glycerate kinase I"/>
    <property type="match status" value="1"/>
</dbReference>
<dbReference type="AlphaFoldDB" id="A0A255IHG9"/>
<dbReference type="EMBL" id="QICS01000003">
    <property type="protein sequence ID" value="PXV91622.1"/>
    <property type="molecule type" value="Genomic_DNA"/>
</dbReference>
<accession>A0A255IHG9</accession>
<keyword evidence="3 4" id="KW-0418">Kinase</keyword>
<dbReference type="Pfam" id="PF02595">
    <property type="entry name" value="Gly_kinase"/>
    <property type="match status" value="1"/>
</dbReference>
<dbReference type="OrthoDB" id="9774290at2"/>
<dbReference type="PANTHER" id="PTHR21599">
    <property type="entry name" value="GLYCERATE KINASE"/>
    <property type="match status" value="1"/>
</dbReference>
<reference evidence="6" key="3">
    <citation type="submission" date="2018-07" db="EMBL/GenBank/DDBJ databases">
        <authorList>
            <person name="Quirk P.G."/>
            <person name="Krulwich T.A."/>
        </authorList>
    </citation>
    <scope>NUCLEOTIDE SEQUENCE</scope>
    <source>
        <strain evidence="6">CCRI-19302</strain>
    </source>
</reference>
<evidence type="ECO:0000313" key="6">
    <source>
        <dbReference type="EMBL" id="RDY28452.1"/>
    </source>
</evidence>
<dbReference type="GO" id="GO:0031388">
    <property type="term" value="P:organic acid phosphorylation"/>
    <property type="evidence" value="ECO:0007669"/>
    <property type="project" value="UniProtKB-UniRule"/>
</dbReference>
<dbReference type="PIRSF" id="PIRSF006078">
    <property type="entry name" value="GlxK"/>
    <property type="match status" value="1"/>
</dbReference>
<organism evidence="6 7">
    <name type="scientific">Lachnotalea glycerini</name>
    <dbReference type="NCBI Taxonomy" id="1763509"/>
    <lineage>
        <taxon>Bacteria</taxon>
        <taxon>Bacillati</taxon>
        <taxon>Bacillota</taxon>
        <taxon>Clostridia</taxon>
        <taxon>Lachnospirales</taxon>
        <taxon>Lachnospiraceae</taxon>
        <taxon>Lachnotalea</taxon>
    </lineage>
</organism>
<evidence type="ECO:0000313" key="8">
    <source>
        <dbReference type="Proteomes" id="UP000247523"/>
    </source>
</evidence>
<name>A0A255IHG9_9FIRM</name>
<evidence type="ECO:0000256" key="4">
    <source>
        <dbReference type="PIRNR" id="PIRNR006078"/>
    </source>
</evidence>
<sequence length="396" mass="42031">MKLLIASDSYKGSLSTLQVAASIKEGILKVFSDAQIDFIPIADGGEGTVEVLITSLGGQYYFKQVMGPNGNTVEAKYGILENNTAVIEMAAASGLTLVQETEKDIMNATSYGTGQLIQAVLDQGCRKIYLGIGGSATNDGGVGIAKALGVRFLDRYGEEIGLGAGTLKDLNDIDMSGIDKRIFETEICVMCDVTNPLIGPNGAANVYGPQKGATLEQIARLDENLLHLSILIQKNLHKELAWIPGAGAAGGAGMGLMAFLNAEIVHGIEAVMDVSEIDKRIKWSDMVITGEGKIDSQSVCGKVIDGLANRAKKYKKPVIAIAGSIGTDISMVYEKGIDTIEAAVCRPMELSLAMEHASDYVSDAAERVMRSVRIGIELQVADTALHIDTETDKQIT</sequence>
<keyword evidence="2 4" id="KW-0808">Transferase</keyword>
<gene>
    <name evidence="5" type="ORF">C8E03_103180</name>
    <name evidence="6" type="ORF">CG710_019710</name>
</gene>
<dbReference type="InterPro" id="IPR018197">
    <property type="entry name" value="Glycerate_kinase_RE-like"/>
</dbReference>
<dbReference type="Proteomes" id="UP000216411">
    <property type="component" value="Unassembled WGS sequence"/>
</dbReference>
<evidence type="ECO:0000256" key="1">
    <source>
        <dbReference type="ARBA" id="ARBA00006284"/>
    </source>
</evidence>
<dbReference type="PANTHER" id="PTHR21599:SF0">
    <property type="entry name" value="GLYCERATE KINASE"/>
    <property type="match status" value="1"/>
</dbReference>
<dbReference type="InterPro" id="IPR036129">
    <property type="entry name" value="Glycerate_kinase_sf"/>
</dbReference>
<dbReference type="InterPro" id="IPR004381">
    <property type="entry name" value="Glycerate_kinase"/>
</dbReference>
<evidence type="ECO:0000256" key="2">
    <source>
        <dbReference type="ARBA" id="ARBA00022679"/>
    </source>
</evidence>
<evidence type="ECO:0000313" key="5">
    <source>
        <dbReference type="EMBL" id="PXV91622.1"/>
    </source>
</evidence>
<comment type="caution">
    <text evidence="6">The sequence shown here is derived from an EMBL/GenBank/DDBJ whole genome shotgun (WGS) entry which is preliminary data.</text>
</comment>
<evidence type="ECO:0000256" key="3">
    <source>
        <dbReference type="ARBA" id="ARBA00022777"/>
    </source>
</evidence>
<protein>
    <submittedName>
        <fullName evidence="6">Glycerate kinase</fullName>
        <ecNumber evidence="6">2.7.1.-</ecNumber>
    </submittedName>
</protein>
<reference evidence="6 7" key="1">
    <citation type="journal article" date="2017" name="Genome Announc.">
        <title>Draft Genome Sequence of a Sporulating and Motile Strain of Lachnotalea glycerini Isolated from Water in Quebec City, Canada.</title>
        <authorList>
            <person name="Maheux A.F."/>
            <person name="Boudreau D.K."/>
            <person name="Berube E."/>
            <person name="Boissinot M."/>
            <person name="Raymond F."/>
            <person name="Brodeur S."/>
            <person name="Corbeil J."/>
            <person name="Isabel S."/>
            <person name="Omar R.F."/>
            <person name="Bergeron M.G."/>
        </authorList>
    </citation>
    <scope>NUCLEOTIDE SEQUENCE [LARGE SCALE GENOMIC DNA]</scope>
    <source>
        <strain evidence="6 7">CCRI-19302</strain>
    </source>
</reference>
<dbReference type="RefSeq" id="WP_094377116.1">
    <property type="nucleotide sequence ID" value="NZ_NOKA02000086.1"/>
</dbReference>
<dbReference type="Gene3D" id="3.90.1510.10">
    <property type="entry name" value="Glycerate kinase, domain 2"/>
    <property type="match status" value="1"/>
</dbReference>
<comment type="similarity">
    <text evidence="1 4">Belongs to the glycerate kinase type-1 family.</text>
</comment>